<feature type="transmembrane region" description="Helical" evidence="7">
    <location>
        <begin position="790"/>
        <end position="810"/>
    </location>
</feature>
<dbReference type="PANTHER" id="PTHR30287:SF1">
    <property type="entry name" value="INNER MEMBRANE PROTEIN"/>
    <property type="match status" value="1"/>
</dbReference>
<feature type="coiled-coil region" evidence="6">
    <location>
        <begin position="498"/>
        <end position="596"/>
    </location>
</feature>
<feature type="transmembrane region" description="Helical" evidence="7">
    <location>
        <begin position="624"/>
        <end position="641"/>
    </location>
</feature>
<proteinExistence type="predicted"/>
<keyword evidence="3 7" id="KW-0812">Transmembrane</keyword>
<evidence type="ECO:0000259" key="8">
    <source>
        <dbReference type="Pfam" id="PF02687"/>
    </source>
</evidence>
<dbReference type="PANTHER" id="PTHR30287">
    <property type="entry name" value="MEMBRANE COMPONENT OF PREDICTED ABC SUPERFAMILY METABOLITE UPTAKE TRANSPORTER"/>
    <property type="match status" value="1"/>
</dbReference>
<feature type="transmembrane region" description="Helical" evidence="7">
    <location>
        <begin position="1022"/>
        <end position="1042"/>
    </location>
</feature>
<dbReference type="AlphaFoldDB" id="A0A974XGQ7"/>
<keyword evidence="4 7" id="KW-1133">Transmembrane helix</keyword>
<dbReference type="Pfam" id="PF02687">
    <property type="entry name" value="FtsX"/>
    <property type="match status" value="2"/>
</dbReference>
<evidence type="ECO:0000256" key="3">
    <source>
        <dbReference type="ARBA" id="ARBA00022692"/>
    </source>
</evidence>
<feature type="coiled-coil region" evidence="6">
    <location>
        <begin position="369"/>
        <end position="403"/>
    </location>
</feature>
<keyword evidence="10" id="KW-1185">Reference proteome</keyword>
<feature type="transmembrane region" description="Helical" evidence="7">
    <location>
        <begin position="1076"/>
        <end position="1097"/>
    </location>
</feature>
<evidence type="ECO:0000256" key="5">
    <source>
        <dbReference type="ARBA" id="ARBA00023136"/>
    </source>
</evidence>
<organism evidence="9 10">
    <name type="scientific">Alkalibacter rhizosphaerae</name>
    <dbReference type="NCBI Taxonomy" id="2815577"/>
    <lineage>
        <taxon>Bacteria</taxon>
        <taxon>Bacillati</taxon>
        <taxon>Bacillota</taxon>
        <taxon>Clostridia</taxon>
        <taxon>Eubacteriales</taxon>
        <taxon>Eubacteriaceae</taxon>
        <taxon>Alkalibacter</taxon>
    </lineage>
</organism>
<evidence type="ECO:0000256" key="2">
    <source>
        <dbReference type="ARBA" id="ARBA00022475"/>
    </source>
</evidence>
<evidence type="ECO:0000256" key="1">
    <source>
        <dbReference type="ARBA" id="ARBA00004651"/>
    </source>
</evidence>
<dbReference type="EMBL" id="CP071444">
    <property type="protein sequence ID" value="QSX09381.1"/>
    <property type="molecule type" value="Genomic_DNA"/>
</dbReference>
<dbReference type="RefSeq" id="WP_207300716.1">
    <property type="nucleotide sequence ID" value="NZ_CP071444.1"/>
</dbReference>
<keyword evidence="6" id="KW-0175">Coiled coil</keyword>
<evidence type="ECO:0000256" key="4">
    <source>
        <dbReference type="ARBA" id="ARBA00022989"/>
    </source>
</evidence>
<gene>
    <name evidence="9" type="ORF">J0B03_04760</name>
</gene>
<dbReference type="InterPro" id="IPR003838">
    <property type="entry name" value="ABC3_permease_C"/>
</dbReference>
<feature type="transmembrane region" description="Helical" evidence="7">
    <location>
        <begin position="21"/>
        <end position="40"/>
    </location>
</feature>
<feature type="domain" description="ABC3 transporter permease C-terminal" evidence="8">
    <location>
        <begin position="1026"/>
        <end position="1143"/>
    </location>
</feature>
<evidence type="ECO:0000313" key="10">
    <source>
        <dbReference type="Proteomes" id="UP000663499"/>
    </source>
</evidence>
<reference evidence="9" key="1">
    <citation type="submission" date="2021-03" db="EMBL/GenBank/DDBJ databases">
        <title>Alkalibacter marinus sp. nov., isolated from tidal flat sediment.</title>
        <authorList>
            <person name="Namirimu T."/>
            <person name="Yang J.-A."/>
            <person name="Yang S.-H."/>
            <person name="Kim Y.-J."/>
            <person name="Kwon K.K."/>
        </authorList>
    </citation>
    <scope>NUCLEOTIDE SEQUENCE</scope>
    <source>
        <strain evidence="9">ES005</strain>
    </source>
</reference>
<evidence type="ECO:0000256" key="6">
    <source>
        <dbReference type="SAM" id="Coils"/>
    </source>
</evidence>
<dbReference type="KEGG" id="alka:J0B03_04760"/>
<dbReference type="GO" id="GO:0005886">
    <property type="term" value="C:plasma membrane"/>
    <property type="evidence" value="ECO:0007669"/>
    <property type="project" value="UniProtKB-SubCell"/>
</dbReference>
<dbReference type="Proteomes" id="UP000663499">
    <property type="component" value="Chromosome"/>
</dbReference>
<dbReference type="Gene3D" id="1.10.287.1490">
    <property type="match status" value="1"/>
</dbReference>
<evidence type="ECO:0000256" key="7">
    <source>
        <dbReference type="SAM" id="Phobius"/>
    </source>
</evidence>
<keyword evidence="2" id="KW-1003">Cell membrane</keyword>
<keyword evidence="5 7" id="KW-0472">Membrane</keyword>
<evidence type="ECO:0000313" key="9">
    <source>
        <dbReference type="EMBL" id="QSX09381.1"/>
    </source>
</evidence>
<comment type="subcellular location">
    <subcellularLocation>
        <location evidence="1">Cell membrane</location>
        <topology evidence="1">Multi-pass membrane protein</topology>
    </subcellularLocation>
</comment>
<feature type="domain" description="ABC3 transporter permease C-terminal" evidence="8">
    <location>
        <begin position="624"/>
        <end position="734"/>
    </location>
</feature>
<protein>
    <submittedName>
        <fullName evidence="9">FtsX-like permease family protein</fullName>
    </submittedName>
</protein>
<name>A0A974XGQ7_9FIRM</name>
<feature type="transmembrane region" description="Helical" evidence="7">
    <location>
        <begin position="717"/>
        <end position="741"/>
    </location>
</feature>
<feature type="coiled-coil region" evidence="6">
    <location>
        <begin position="267"/>
        <end position="333"/>
    </location>
</feature>
<feature type="transmembrane region" description="Helical" evidence="7">
    <location>
        <begin position="1117"/>
        <end position="1137"/>
    </location>
</feature>
<sequence>MVMKNGAFWKNLFRSILRGKGRFLSVMAIIFLGVSFFAGINATKPDMILSADEYFKDQELGDYRIISPLGFKEEDKRSMETIDDVEQVQYGYSKDLFMTMPGGQLSIVKVLSWKDQEGKNGKELNIPYLEEGRMPERSGEILLEKSMYGSVELELGSKVELVLPKEESWEDFFYTKTFTVVGFVRSPLYITFERGQTNIGDGSLDSFAYIMESDFAMEFYNEAYIRVKNADQKQAYSQEYKEVVRRPENALETLGETAMARETGVLRRELEENRDIFLAEKEDAQNQLEEAREELESAQQEIDNGYRKLEEEEARYKQEIESGENQLKASQAQLEYATIQYIDGYTEWLEGYNTYQDGRMDLIEAKFQLDDAEIRIETGQADLDNAKTQLDALAVTIDALKEVRDGLPEDSELPTPEEYEALMIEIEAISPALAQVLRATDPNTITGIRDSLNGAIATLEENYETGMAQWEEGNRQLEEARVEYSAGLKAYEQGVAELQEGREEIDSGKVELDQAKMQIEEGNLKVRQGKEELEEAKAQLETSINEGYLQLEKAQVELDDGWKVFLEEEKDALAQIADAEEKIKDAQRQLLELPKEWFVFTREGNPGYSGYGDDADRIGAVAKIFPLFFFLVAALVCLTTMTRMVDEERTQIGTLKALGYGTGRISSKYLIYSMVASTAGAVLGFSLGFQLFPRLIMTVYGGMYNIPVMRSPYHLNYALLSLAIATLTTTVAAVGASLSTLRSTPATLMQPKAPPPGKRILLERFTLLWDRMSFIQKVTARNIFRYKRRFLMTVIGIAGCSALLLTGFGIRDSVNAISDVQFDEVFLYDGVVVADPDNEKFEGFDPLLQDNPDVEEYGAIHLESVSVYSEKGGREFEASLYIPEDLGLFPRFFDLHQRIGKEPYVLGTDGAVITEKLAKLLDIEEGDVLEYRDTDNRVYQFTVAGLAENYLGHNIFMSPEYFDQVTLRSPVYNGGIFNRAEGVAFQEGPFKEKLLSREGVLAVSLTDTFRKEFYDTMGSLDYVVLVLILSAGALAFVVLYNLTNINITERIREIATIKVLGFRSKEVSAYVYRENLVLSFIGTVAGLGLGFVLHKFVMDTMEVDNMMFGKIIHWSSYLFSIALTLIFAVLVNVLMFYKLRNIDMVESLKSVE</sequence>
<dbReference type="InterPro" id="IPR038766">
    <property type="entry name" value="Membrane_comp_ABC_pdt"/>
</dbReference>
<accession>A0A974XGQ7</accession>
<feature type="transmembrane region" description="Helical" evidence="7">
    <location>
        <begin position="669"/>
        <end position="692"/>
    </location>
</feature>